<feature type="compositionally biased region" description="Basic and acidic residues" evidence="1">
    <location>
        <begin position="112"/>
        <end position="129"/>
    </location>
</feature>
<organism evidence="2 3">
    <name type="scientific">Pseudolycoriella hygida</name>
    <dbReference type="NCBI Taxonomy" id="35572"/>
    <lineage>
        <taxon>Eukaryota</taxon>
        <taxon>Metazoa</taxon>
        <taxon>Ecdysozoa</taxon>
        <taxon>Arthropoda</taxon>
        <taxon>Hexapoda</taxon>
        <taxon>Insecta</taxon>
        <taxon>Pterygota</taxon>
        <taxon>Neoptera</taxon>
        <taxon>Endopterygota</taxon>
        <taxon>Diptera</taxon>
        <taxon>Nematocera</taxon>
        <taxon>Sciaroidea</taxon>
        <taxon>Sciaridae</taxon>
        <taxon>Pseudolycoriella</taxon>
    </lineage>
</organism>
<reference evidence="2" key="1">
    <citation type="submission" date="2022-07" db="EMBL/GenBank/DDBJ databases">
        <authorList>
            <person name="Trinca V."/>
            <person name="Uliana J.V.C."/>
            <person name="Torres T.T."/>
            <person name="Ward R.J."/>
            <person name="Monesi N."/>
        </authorList>
    </citation>
    <scope>NUCLEOTIDE SEQUENCE</scope>
    <source>
        <strain evidence="2">HSMRA1968</strain>
        <tissue evidence="2">Whole embryos</tissue>
    </source>
</reference>
<evidence type="ECO:0000313" key="3">
    <source>
        <dbReference type="Proteomes" id="UP001151699"/>
    </source>
</evidence>
<proteinExistence type="predicted"/>
<keyword evidence="3" id="KW-1185">Reference proteome</keyword>
<name>A0A9Q0MNJ7_9DIPT</name>
<dbReference type="EMBL" id="WJQU01001903">
    <property type="protein sequence ID" value="KAJ6633558.1"/>
    <property type="molecule type" value="Genomic_DNA"/>
</dbReference>
<feature type="region of interest" description="Disordered" evidence="1">
    <location>
        <begin position="76"/>
        <end position="146"/>
    </location>
</feature>
<comment type="caution">
    <text evidence="2">The sequence shown here is derived from an EMBL/GenBank/DDBJ whole genome shotgun (WGS) entry which is preliminary data.</text>
</comment>
<dbReference type="AlphaFoldDB" id="A0A9Q0MNJ7"/>
<sequence>MFTSQRSNVDFCEIFSKQHALMVQMEYVKMAQQQTENINDIQSNESTLNESKNLQNGVENKIVSQNYRVNSVGSVAGMSEQKSKSPGAVGANNGNGGPPQPIDHMPGPMHSYGEHPSGHLPPDSKDDPHNMYGPPHPMHHPQPPQGYSRYHDPNMPPDMYGRYGVYKDTNIQITIR</sequence>
<feature type="compositionally biased region" description="Pro residues" evidence="1">
    <location>
        <begin position="134"/>
        <end position="144"/>
    </location>
</feature>
<evidence type="ECO:0000313" key="2">
    <source>
        <dbReference type="EMBL" id="KAJ6633558.1"/>
    </source>
</evidence>
<dbReference type="Proteomes" id="UP001151699">
    <property type="component" value="Unassembled WGS sequence"/>
</dbReference>
<protein>
    <submittedName>
        <fullName evidence="2">Uncharacterized protein</fullName>
    </submittedName>
</protein>
<accession>A0A9Q0MNJ7</accession>
<gene>
    <name evidence="2" type="ORF">Bhyg_16344</name>
</gene>
<evidence type="ECO:0000256" key="1">
    <source>
        <dbReference type="SAM" id="MobiDB-lite"/>
    </source>
</evidence>